<dbReference type="Proteomes" id="UP000240509">
    <property type="component" value="Unassembled WGS sequence"/>
</dbReference>
<dbReference type="Pfam" id="PF12867">
    <property type="entry name" value="DinB_2"/>
    <property type="match status" value="1"/>
</dbReference>
<sequence length="150" mass="17593">MVVFSENLLNYDEKTLTTPVKPGKWSIREIMGHLYYWDRLIMESMVPLMKNGAVLPPFPNPDIYNRAAIASLEGRRALRIIEEFISVRNEFIRQLEKTEKEAVFRISGSKGESSTEKIAAFLTEHDKHHREQMETFLEEHQKREAMARKK</sequence>
<dbReference type="OrthoDB" id="2964295at2"/>
<evidence type="ECO:0000259" key="1">
    <source>
        <dbReference type="Pfam" id="PF12867"/>
    </source>
</evidence>
<accession>A0A2T4U584</accession>
<dbReference type="InterPro" id="IPR034660">
    <property type="entry name" value="DinB/YfiT-like"/>
</dbReference>
<reference evidence="2 3" key="1">
    <citation type="submission" date="2018-03" db="EMBL/GenBank/DDBJ databases">
        <title>Alkalicoccus saliphilus sp. nov., isolated from a mineral pool.</title>
        <authorList>
            <person name="Zhao B."/>
        </authorList>
    </citation>
    <scope>NUCLEOTIDE SEQUENCE [LARGE SCALE GENOMIC DNA]</scope>
    <source>
        <strain evidence="2 3">6AG</strain>
    </source>
</reference>
<evidence type="ECO:0000313" key="3">
    <source>
        <dbReference type="Proteomes" id="UP000240509"/>
    </source>
</evidence>
<proteinExistence type="predicted"/>
<organism evidence="2 3">
    <name type="scientific">Alkalicoccus saliphilus</name>
    <dbReference type="NCBI Taxonomy" id="200989"/>
    <lineage>
        <taxon>Bacteria</taxon>
        <taxon>Bacillati</taxon>
        <taxon>Bacillota</taxon>
        <taxon>Bacilli</taxon>
        <taxon>Bacillales</taxon>
        <taxon>Bacillaceae</taxon>
        <taxon>Alkalicoccus</taxon>
    </lineage>
</organism>
<dbReference type="Gene3D" id="1.20.120.450">
    <property type="entry name" value="dinb family like domain"/>
    <property type="match status" value="1"/>
</dbReference>
<comment type="caution">
    <text evidence="2">The sequence shown here is derived from an EMBL/GenBank/DDBJ whole genome shotgun (WGS) entry which is preliminary data.</text>
</comment>
<evidence type="ECO:0000313" key="2">
    <source>
        <dbReference type="EMBL" id="PTL38561.1"/>
    </source>
</evidence>
<name>A0A2T4U584_9BACI</name>
<dbReference type="InterPro" id="IPR024775">
    <property type="entry name" value="DinB-like"/>
</dbReference>
<feature type="domain" description="DinB-like" evidence="1">
    <location>
        <begin position="10"/>
        <end position="133"/>
    </location>
</feature>
<dbReference type="EMBL" id="PZJJ01000017">
    <property type="protein sequence ID" value="PTL38561.1"/>
    <property type="molecule type" value="Genomic_DNA"/>
</dbReference>
<keyword evidence="3" id="KW-1185">Reference proteome</keyword>
<dbReference type="AlphaFoldDB" id="A0A2T4U584"/>
<protein>
    <submittedName>
        <fullName evidence="2">DinB family protein</fullName>
    </submittedName>
</protein>
<dbReference type="SUPFAM" id="SSF109854">
    <property type="entry name" value="DinB/YfiT-like putative metalloenzymes"/>
    <property type="match status" value="1"/>
</dbReference>
<gene>
    <name evidence="2" type="ORF">C6Y45_10690</name>
</gene>